<dbReference type="Gene3D" id="1.10.287.950">
    <property type="entry name" value="Methyl-accepting chemotaxis protein"/>
    <property type="match status" value="1"/>
</dbReference>
<keyword evidence="4 6" id="KW-0807">Transducer</keyword>
<reference evidence="10" key="1">
    <citation type="submission" date="2023-02" db="EMBL/GenBank/DDBJ databases">
        <title>Pathogen: clinical or host-associated sample.</title>
        <authorList>
            <person name="Hergert J."/>
            <person name="Casey R."/>
            <person name="Wagner J."/>
            <person name="Young E.L."/>
            <person name="Oakeson K.F."/>
        </authorList>
    </citation>
    <scope>NUCLEOTIDE SEQUENCE</scope>
    <source>
        <strain evidence="10">2022CK-00830</strain>
    </source>
</reference>
<keyword evidence="2" id="KW-1003">Cell membrane</keyword>
<dbReference type="GO" id="GO:0005886">
    <property type="term" value="C:plasma membrane"/>
    <property type="evidence" value="ECO:0007669"/>
    <property type="project" value="UniProtKB-SubCell"/>
</dbReference>
<evidence type="ECO:0000256" key="5">
    <source>
        <dbReference type="ARBA" id="ARBA00029447"/>
    </source>
</evidence>
<dbReference type="PROSITE" id="PS50111">
    <property type="entry name" value="CHEMOTAXIS_TRANSDUC_2"/>
    <property type="match status" value="1"/>
</dbReference>
<organism evidence="10 11">
    <name type="scientific">Paenibacillus urinalis</name>
    <dbReference type="NCBI Taxonomy" id="521520"/>
    <lineage>
        <taxon>Bacteria</taxon>
        <taxon>Bacillati</taxon>
        <taxon>Bacillota</taxon>
        <taxon>Bacilli</taxon>
        <taxon>Bacillales</taxon>
        <taxon>Paenibacillaceae</taxon>
        <taxon>Paenibacillus</taxon>
    </lineage>
</organism>
<comment type="similarity">
    <text evidence="5">Belongs to the methyl-accepting chemotaxis (MCP) protein family.</text>
</comment>
<sequence length="571" mass="62938">MFKLKSIRQRISVVMVPLLIYVVAIGIITLTLLGTMEKNTTSITRNWMPSISKIDDLIFTTEHIQSLSYSYFLASVSDQESKAAIAKERTDYIRQLTAVRQAYGSLIATDTEREYYNAFSAAWEEYFKINTQAMNRSDANDIELAYEVLMKGTASFDKMQSELMSLSAFIQEEADRSAQELEDSARTSEIVLFIGIAFIVVMTLISTYALIKTLVTPIKQIENNVKEIAAGNLSVEDIQRDMEDELTTLGQGINQMKASLVQIVNRIKSSSEIIGEQTTHLAATSEEVKIGSQQIALSMEESAKAVESQAETAQSSARTVERLNEHIQDHAAKGEQLRGMSELVLEQGTLGKDTMSQSIEQMRQIASRVSISMEQVNKLDQSNENIYQLLHVIRDIVAKQTNLLSLNASIEAARAGEHGKGFAVVAEEVRTLSEDVSQAVGQINELTETIQQESKSVVQSLQSGVEETRRGTAQMEAVNEAFNQITSSVHQMVDVIQEISNGLSEMEDLSGQMNDFSQLISAISQQSAASVEEVSASAEEQSGSLEGVAENIQQLKKLSEELLASVSALRV</sequence>
<evidence type="ECO:0000313" key="10">
    <source>
        <dbReference type="EMBL" id="WDH83770.1"/>
    </source>
</evidence>
<evidence type="ECO:0000259" key="8">
    <source>
        <dbReference type="PROSITE" id="PS50111"/>
    </source>
</evidence>
<dbReference type="Pfam" id="PF00015">
    <property type="entry name" value="MCPsignal"/>
    <property type="match status" value="1"/>
</dbReference>
<dbReference type="SMART" id="SM00304">
    <property type="entry name" value="HAMP"/>
    <property type="match status" value="1"/>
</dbReference>
<keyword evidence="3 7" id="KW-0472">Membrane</keyword>
<evidence type="ECO:0000256" key="3">
    <source>
        <dbReference type="ARBA" id="ARBA00023136"/>
    </source>
</evidence>
<feature type="transmembrane region" description="Helical" evidence="7">
    <location>
        <begin position="190"/>
        <end position="211"/>
    </location>
</feature>
<feature type="transmembrane region" description="Helical" evidence="7">
    <location>
        <begin position="12"/>
        <end position="36"/>
    </location>
</feature>
<dbReference type="PANTHER" id="PTHR32089">
    <property type="entry name" value="METHYL-ACCEPTING CHEMOTAXIS PROTEIN MCPB"/>
    <property type="match status" value="1"/>
</dbReference>
<proteinExistence type="inferred from homology"/>
<evidence type="ECO:0000256" key="2">
    <source>
        <dbReference type="ARBA" id="ARBA00022475"/>
    </source>
</evidence>
<keyword evidence="7" id="KW-1133">Transmembrane helix</keyword>
<evidence type="ECO:0000256" key="7">
    <source>
        <dbReference type="SAM" id="Phobius"/>
    </source>
</evidence>
<dbReference type="Proteomes" id="UP001220962">
    <property type="component" value="Chromosome"/>
</dbReference>
<comment type="subcellular location">
    <subcellularLocation>
        <location evidence="1">Cell membrane</location>
    </subcellularLocation>
</comment>
<dbReference type="GO" id="GO:0007165">
    <property type="term" value="P:signal transduction"/>
    <property type="evidence" value="ECO:0007669"/>
    <property type="project" value="UniProtKB-KW"/>
</dbReference>
<dbReference type="SUPFAM" id="SSF58104">
    <property type="entry name" value="Methyl-accepting chemotaxis protein (MCP) signaling domain"/>
    <property type="match status" value="1"/>
</dbReference>
<dbReference type="InterPro" id="IPR004089">
    <property type="entry name" value="MCPsignal_dom"/>
</dbReference>
<dbReference type="AlphaFoldDB" id="A0AAX3N1N3"/>
<name>A0AAX3N1N3_9BACL</name>
<evidence type="ECO:0000256" key="4">
    <source>
        <dbReference type="ARBA" id="ARBA00023224"/>
    </source>
</evidence>
<dbReference type="InterPro" id="IPR003660">
    <property type="entry name" value="HAMP_dom"/>
</dbReference>
<protein>
    <submittedName>
        <fullName evidence="10">Methyl-accepting chemotaxis protein</fullName>
    </submittedName>
</protein>
<evidence type="ECO:0000259" key="9">
    <source>
        <dbReference type="PROSITE" id="PS50885"/>
    </source>
</evidence>
<dbReference type="EMBL" id="CP118101">
    <property type="protein sequence ID" value="WDH83770.1"/>
    <property type="molecule type" value="Genomic_DNA"/>
</dbReference>
<accession>A0AAX3N1N3</accession>
<dbReference type="InterPro" id="IPR024478">
    <property type="entry name" value="HlyB_4HB_MCP"/>
</dbReference>
<dbReference type="Gene3D" id="6.10.340.10">
    <property type="match status" value="1"/>
</dbReference>
<feature type="domain" description="Methyl-accepting transducer" evidence="8">
    <location>
        <begin position="284"/>
        <end position="542"/>
    </location>
</feature>
<dbReference type="CDD" id="cd06225">
    <property type="entry name" value="HAMP"/>
    <property type="match status" value="1"/>
</dbReference>
<gene>
    <name evidence="10" type="ORF">PUW23_05955</name>
</gene>
<keyword evidence="7" id="KW-0812">Transmembrane</keyword>
<evidence type="ECO:0000256" key="1">
    <source>
        <dbReference type="ARBA" id="ARBA00004236"/>
    </source>
</evidence>
<dbReference type="Pfam" id="PF12729">
    <property type="entry name" value="4HB_MCP_1"/>
    <property type="match status" value="1"/>
</dbReference>
<dbReference type="PROSITE" id="PS50885">
    <property type="entry name" value="HAMP"/>
    <property type="match status" value="1"/>
</dbReference>
<evidence type="ECO:0000313" key="11">
    <source>
        <dbReference type="Proteomes" id="UP001220962"/>
    </source>
</evidence>
<dbReference type="Pfam" id="PF00672">
    <property type="entry name" value="HAMP"/>
    <property type="match status" value="1"/>
</dbReference>
<dbReference type="RefSeq" id="WP_274359657.1">
    <property type="nucleotide sequence ID" value="NZ_CP118101.1"/>
</dbReference>
<feature type="domain" description="HAMP" evidence="9">
    <location>
        <begin position="212"/>
        <end position="265"/>
    </location>
</feature>
<dbReference type="PANTHER" id="PTHR32089:SF112">
    <property type="entry name" value="LYSOZYME-LIKE PROTEIN-RELATED"/>
    <property type="match status" value="1"/>
</dbReference>
<dbReference type="SMART" id="SM00283">
    <property type="entry name" value="MA"/>
    <property type="match status" value="1"/>
</dbReference>
<evidence type="ECO:0000256" key="6">
    <source>
        <dbReference type="PROSITE-ProRule" id="PRU00284"/>
    </source>
</evidence>